<evidence type="ECO:0000313" key="1">
    <source>
        <dbReference type="EMBL" id="KAK7358618.1"/>
    </source>
</evidence>
<dbReference type="AlphaFoldDB" id="A0AAN9MUF1"/>
<keyword evidence="2" id="KW-1185">Reference proteome</keyword>
<accession>A0AAN9MUF1</accession>
<dbReference type="EMBL" id="JAYMYQ010000001">
    <property type="protein sequence ID" value="KAK7358618.1"/>
    <property type="molecule type" value="Genomic_DNA"/>
</dbReference>
<dbReference type="Proteomes" id="UP001367508">
    <property type="component" value="Unassembled WGS sequence"/>
</dbReference>
<name>A0AAN9MUF1_CANGL</name>
<protein>
    <submittedName>
        <fullName evidence="1">Uncharacterized protein</fullName>
    </submittedName>
</protein>
<sequence>MKHVKDEQLIFGKIMLPKLTSYTAQRPLVFLYKYHKAYYCLVSLNLHMTATISHYLGYPKFGSTLKEERPTILGIIPIHFP</sequence>
<gene>
    <name evidence="1" type="ORF">VNO77_00553</name>
</gene>
<proteinExistence type="predicted"/>
<reference evidence="1 2" key="1">
    <citation type="submission" date="2024-01" db="EMBL/GenBank/DDBJ databases">
        <title>The genomes of 5 underutilized Papilionoideae crops provide insights into root nodulation and disease resistanc.</title>
        <authorList>
            <person name="Jiang F."/>
        </authorList>
    </citation>
    <scope>NUCLEOTIDE SEQUENCE [LARGE SCALE GENOMIC DNA]</scope>
    <source>
        <strain evidence="1">LVBAO_FW01</strain>
        <tissue evidence="1">Leaves</tissue>
    </source>
</reference>
<evidence type="ECO:0000313" key="2">
    <source>
        <dbReference type="Proteomes" id="UP001367508"/>
    </source>
</evidence>
<comment type="caution">
    <text evidence="1">The sequence shown here is derived from an EMBL/GenBank/DDBJ whole genome shotgun (WGS) entry which is preliminary data.</text>
</comment>
<organism evidence="1 2">
    <name type="scientific">Canavalia gladiata</name>
    <name type="common">Sword bean</name>
    <name type="synonym">Dolichos gladiatus</name>
    <dbReference type="NCBI Taxonomy" id="3824"/>
    <lineage>
        <taxon>Eukaryota</taxon>
        <taxon>Viridiplantae</taxon>
        <taxon>Streptophyta</taxon>
        <taxon>Embryophyta</taxon>
        <taxon>Tracheophyta</taxon>
        <taxon>Spermatophyta</taxon>
        <taxon>Magnoliopsida</taxon>
        <taxon>eudicotyledons</taxon>
        <taxon>Gunneridae</taxon>
        <taxon>Pentapetalae</taxon>
        <taxon>rosids</taxon>
        <taxon>fabids</taxon>
        <taxon>Fabales</taxon>
        <taxon>Fabaceae</taxon>
        <taxon>Papilionoideae</taxon>
        <taxon>50 kb inversion clade</taxon>
        <taxon>NPAAA clade</taxon>
        <taxon>indigoferoid/millettioid clade</taxon>
        <taxon>Phaseoleae</taxon>
        <taxon>Canavalia</taxon>
    </lineage>
</organism>